<dbReference type="PANTHER" id="PTHR42990">
    <property type="entry name" value="ATPASE"/>
    <property type="match status" value="1"/>
</dbReference>
<name>J9GKB9_9ZZZZ</name>
<dbReference type="EMBL" id="AMCI01000671">
    <property type="protein sequence ID" value="EJX08232.1"/>
    <property type="molecule type" value="Genomic_DNA"/>
</dbReference>
<dbReference type="PANTHER" id="PTHR42990:SF1">
    <property type="entry name" value="AAA+ ATPASE DOMAIN-CONTAINING PROTEIN"/>
    <property type="match status" value="1"/>
</dbReference>
<dbReference type="InterPro" id="IPR027417">
    <property type="entry name" value="P-loop_NTPase"/>
</dbReference>
<dbReference type="InterPro" id="IPR041682">
    <property type="entry name" value="AAA_14"/>
</dbReference>
<evidence type="ECO:0000313" key="2">
    <source>
        <dbReference type="EMBL" id="EJX08232.1"/>
    </source>
</evidence>
<evidence type="ECO:0000259" key="1">
    <source>
        <dbReference type="Pfam" id="PF13173"/>
    </source>
</evidence>
<protein>
    <recommendedName>
        <fullName evidence="1">AAA domain-containing protein</fullName>
    </recommendedName>
</protein>
<dbReference type="SUPFAM" id="SSF52540">
    <property type="entry name" value="P-loop containing nucleoside triphosphate hydrolases"/>
    <property type="match status" value="1"/>
</dbReference>
<dbReference type="AlphaFoldDB" id="J9GKB9"/>
<proteinExistence type="predicted"/>
<accession>J9GKB9</accession>
<dbReference type="SUPFAM" id="SSF46785">
    <property type="entry name" value="Winged helix' DNA-binding domain"/>
    <property type="match status" value="1"/>
</dbReference>
<sequence length="396" mass="46568">MLLETFFISHAYMLEHFEVPVRRSLMDTIDWSYRMIGIRGPRGVGRTSFLLQYAKENFDVRLRQCLYIDLNSFYFQAHGIIDFAGKFVEAGGQVLLIDQAFKLPGWREQLVECFHKYPYLRIVYSTTSVNAEAGDADDELAAISRVYVLHGFSFREYINLRTNSHFDAYTLDQLLTGHEHILRSILPRVQPWQYFEEYLQHGYYPFFLENHNFTEALLKAMNNMIEVDLLLNKQIELKYLSRIKKLLYLLAIGDPSSPNVSKLAQEIGTSRATVMNYLKYLEETRLINMVHREGESFPKKPAAIYLHDANLMYAIYENNMTEQNIMETFFVNCLWRHHTVNKGHRNSIFRINNTTNICVCDKSRRVRTATDTIYVKYNTDVGRENEIPLWLFGFLY</sequence>
<gene>
    <name evidence="2" type="ORF">EVA_03657</name>
</gene>
<feature type="domain" description="AAA" evidence="1">
    <location>
        <begin position="34"/>
        <end position="157"/>
    </location>
</feature>
<reference evidence="2" key="1">
    <citation type="journal article" date="2012" name="PLoS ONE">
        <title>Gene sets for utilization of primary and secondary nutrition supplies in the distal gut of endangered iberian lynx.</title>
        <authorList>
            <person name="Alcaide M."/>
            <person name="Messina E."/>
            <person name="Richter M."/>
            <person name="Bargiela R."/>
            <person name="Peplies J."/>
            <person name="Huws S.A."/>
            <person name="Newbold C.J."/>
            <person name="Golyshin P.N."/>
            <person name="Simon M.A."/>
            <person name="Lopez G."/>
            <person name="Yakimov M.M."/>
            <person name="Ferrer M."/>
        </authorList>
    </citation>
    <scope>NUCLEOTIDE SEQUENCE</scope>
</reference>
<dbReference type="InterPro" id="IPR036390">
    <property type="entry name" value="WH_DNA-bd_sf"/>
</dbReference>
<comment type="caution">
    <text evidence="2">The sequence shown here is derived from an EMBL/GenBank/DDBJ whole genome shotgun (WGS) entry which is preliminary data.</text>
</comment>
<organism evidence="2">
    <name type="scientific">gut metagenome</name>
    <dbReference type="NCBI Taxonomy" id="749906"/>
    <lineage>
        <taxon>unclassified sequences</taxon>
        <taxon>metagenomes</taxon>
        <taxon>organismal metagenomes</taxon>
    </lineage>
</organism>
<dbReference type="Pfam" id="PF13173">
    <property type="entry name" value="AAA_14"/>
    <property type="match status" value="1"/>
</dbReference>